<name>A0ABV9N419_9FLAO</name>
<dbReference type="Proteomes" id="UP001595953">
    <property type="component" value="Unassembled WGS sequence"/>
</dbReference>
<dbReference type="Gene3D" id="1.20.120.450">
    <property type="entry name" value="dinb family like domain"/>
    <property type="match status" value="1"/>
</dbReference>
<gene>
    <name evidence="2" type="ORF">ACFO5O_11895</name>
</gene>
<sequence>MKYTIDHALEVLEQTPKVLNTFLSKLSDDWIFCTEGENTWSAFDIVGHLIHGEKTDWIARMQIILSDAPDKTFELFDRFAQFENSKGKTLLELLDEFSVLREQNLNHLKSLNLSEDQLLLEATHPELGTVTLKQLLATWVVHDLNHIAQLSRVMAKQYTTEVGPWKAYLPLLNT</sequence>
<dbReference type="RefSeq" id="WP_387964045.1">
    <property type="nucleotide sequence ID" value="NZ_JBHSGP010000014.1"/>
</dbReference>
<dbReference type="SUPFAM" id="SSF109854">
    <property type="entry name" value="DinB/YfiT-like putative metalloenzymes"/>
    <property type="match status" value="1"/>
</dbReference>
<feature type="domain" description="DinB-like" evidence="1">
    <location>
        <begin position="12"/>
        <end position="150"/>
    </location>
</feature>
<reference evidence="3" key="1">
    <citation type="journal article" date="2019" name="Int. J. Syst. Evol. Microbiol.">
        <title>The Global Catalogue of Microorganisms (GCM) 10K type strain sequencing project: providing services to taxonomists for standard genome sequencing and annotation.</title>
        <authorList>
            <consortium name="The Broad Institute Genomics Platform"/>
            <consortium name="The Broad Institute Genome Sequencing Center for Infectious Disease"/>
            <person name="Wu L."/>
            <person name="Ma J."/>
        </authorList>
    </citation>
    <scope>NUCLEOTIDE SEQUENCE [LARGE SCALE GENOMIC DNA]</scope>
    <source>
        <strain evidence="3">CCUG 63682</strain>
    </source>
</reference>
<keyword evidence="3" id="KW-1185">Reference proteome</keyword>
<proteinExistence type="predicted"/>
<evidence type="ECO:0000313" key="2">
    <source>
        <dbReference type="EMBL" id="MFC4723027.1"/>
    </source>
</evidence>
<evidence type="ECO:0000313" key="3">
    <source>
        <dbReference type="Proteomes" id="UP001595953"/>
    </source>
</evidence>
<evidence type="ECO:0000259" key="1">
    <source>
        <dbReference type="Pfam" id="PF12867"/>
    </source>
</evidence>
<dbReference type="InterPro" id="IPR024775">
    <property type="entry name" value="DinB-like"/>
</dbReference>
<dbReference type="Pfam" id="PF12867">
    <property type="entry name" value="DinB_2"/>
    <property type="match status" value="1"/>
</dbReference>
<protein>
    <submittedName>
        <fullName evidence="2">DinB family protein</fullName>
    </submittedName>
</protein>
<accession>A0ABV9N419</accession>
<comment type="caution">
    <text evidence="2">The sequence shown here is derived from an EMBL/GenBank/DDBJ whole genome shotgun (WGS) entry which is preliminary data.</text>
</comment>
<dbReference type="EMBL" id="JBHSGP010000014">
    <property type="protein sequence ID" value="MFC4723027.1"/>
    <property type="molecule type" value="Genomic_DNA"/>
</dbReference>
<dbReference type="InterPro" id="IPR034660">
    <property type="entry name" value="DinB/YfiT-like"/>
</dbReference>
<organism evidence="2 3">
    <name type="scientific">Geojedonia litorea</name>
    <dbReference type="NCBI Taxonomy" id="1268269"/>
    <lineage>
        <taxon>Bacteria</taxon>
        <taxon>Pseudomonadati</taxon>
        <taxon>Bacteroidota</taxon>
        <taxon>Flavobacteriia</taxon>
        <taxon>Flavobacteriales</taxon>
        <taxon>Flavobacteriaceae</taxon>
        <taxon>Geojedonia</taxon>
    </lineage>
</organism>